<dbReference type="EMBL" id="LCFK01000017">
    <property type="protein sequence ID" value="KKS93778.1"/>
    <property type="molecule type" value="Genomic_DNA"/>
</dbReference>
<reference evidence="1 2" key="1">
    <citation type="journal article" date="2015" name="Nature">
        <title>rRNA introns, odd ribosomes, and small enigmatic genomes across a large radiation of phyla.</title>
        <authorList>
            <person name="Brown C.T."/>
            <person name="Hug L.A."/>
            <person name="Thomas B.C."/>
            <person name="Sharon I."/>
            <person name="Castelle C.J."/>
            <person name="Singh A."/>
            <person name="Wilkins M.J."/>
            <person name="Williams K.H."/>
            <person name="Banfield J.F."/>
        </authorList>
    </citation>
    <scope>NUCLEOTIDE SEQUENCE [LARGE SCALE GENOMIC DNA]</scope>
</reference>
<gene>
    <name evidence="1" type="ORF">UV68_C0017G0016</name>
</gene>
<dbReference type="GO" id="GO:0006355">
    <property type="term" value="P:regulation of DNA-templated transcription"/>
    <property type="evidence" value="ECO:0007669"/>
    <property type="project" value="InterPro"/>
</dbReference>
<accession>A0A0G1G485</accession>
<proteinExistence type="predicted"/>
<name>A0A0G1G485_9BACT</name>
<evidence type="ECO:0000313" key="1">
    <source>
        <dbReference type="EMBL" id="KKS93778.1"/>
    </source>
</evidence>
<sequence length="82" mass="9224">MQTQQYIRSTVNLPLDLHKKLKMEAINRQVTFSEVVVSRLIGKSGQTESLGSVLSFFKKIRQSGPSFDGAEAIRRNRDTGNI</sequence>
<organism evidence="1 2">
    <name type="scientific">Candidatus Collierbacteria bacterium GW2011_GWC2_43_12</name>
    <dbReference type="NCBI Taxonomy" id="1618390"/>
    <lineage>
        <taxon>Bacteria</taxon>
        <taxon>Candidatus Collieribacteriota</taxon>
    </lineage>
</organism>
<dbReference type="InterPro" id="IPR010985">
    <property type="entry name" value="Ribbon_hlx_hlx"/>
</dbReference>
<dbReference type="SUPFAM" id="SSF47598">
    <property type="entry name" value="Ribbon-helix-helix"/>
    <property type="match status" value="1"/>
</dbReference>
<protein>
    <submittedName>
        <fullName evidence="1">Uncharacterized protein</fullName>
    </submittedName>
</protein>
<evidence type="ECO:0000313" key="2">
    <source>
        <dbReference type="Proteomes" id="UP000033980"/>
    </source>
</evidence>
<dbReference type="AlphaFoldDB" id="A0A0G1G485"/>
<comment type="caution">
    <text evidence="1">The sequence shown here is derived from an EMBL/GenBank/DDBJ whole genome shotgun (WGS) entry which is preliminary data.</text>
</comment>
<dbReference type="Proteomes" id="UP000033980">
    <property type="component" value="Unassembled WGS sequence"/>
</dbReference>